<evidence type="ECO:0000313" key="2">
    <source>
        <dbReference type="Proteomes" id="UP000572407"/>
    </source>
</evidence>
<proteinExistence type="predicted"/>
<accession>A0A7V8RJW8</accession>
<reference evidence="1 2" key="1">
    <citation type="submission" date="2019-06" db="EMBL/GenBank/DDBJ databases">
        <title>Analysis of the biodiversity of Brassica napus bacterial endophytes for the selection of potential efficient biofertilizers for rapeseed crops.</title>
        <authorList>
            <person name="Jimenez-Gomez A."/>
            <person name="Saati-Santamaria Z."/>
            <person name="Menendez E."/>
            <person name="Rivas R."/>
            <person name="Mateos P.F."/>
            <person name="Velazquez E."/>
            <person name="Garcia-Fraile P."/>
        </authorList>
    </citation>
    <scope>NUCLEOTIDE SEQUENCE [LARGE SCALE GENOMIC DNA]</scope>
    <source>
        <strain evidence="1 2">CDVBN10</strain>
    </source>
</reference>
<evidence type="ECO:0000313" key="1">
    <source>
        <dbReference type="EMBL" id="MBA1377115.1"/>
    </source>
</evidence>
<dbReference type="EMBL" id="VDLV01000006">
    <property type="protein sequence ID" value="MBA1377115.1"/>
    <property type="molecule type" value="Genomic_DNA"/>
</dbReference>
<gene>
    <name evidence="1" type="ORF">FHK92_04685</name>
</gene>
<sequence length="95" mass="10382">MIDYRRARALSQIKPAHRQPHASLRGLARGLPNPVATPRAKRVLCWPRVCFHRGSPVGASLLAIAVLHPTSMPPDLPPSRASSLPQGMVFSTLSW</sequence>
<comment type="caution">
    <text evidence="1">The sequence shown here is derived from an EMBL/GenBank/DDBJ whole genome shotgun (WGS) entry which is preliminary data.</text>
</comment>
<organism evidence="1 2">
    <name type="scientific">Pseudomonas brassicacearum subsp. neoaurantiaca</name>
    <dbReference type="NCBI Taxonomy" id="494916"/>
    <lineage>
        <taxon>Bacteria</taxon>
        <taxon>Pseudomonadati</taxon>
        <taxon>Pseudomonadota</taxon>
        <taxon>Gammaproteobacteria</taxon>
        <taxon>Pseudomonadales</taxon>
        <taxon>Pseudomonadaceae</taxon>
        <taxon>Pseudomonas</taxon>
    </lineage>
</organism>
<dbReference type="AlphaFoldDB" id="A0A7V8RJW8"/>
<name>A0A7V8RJW8_9PSED</name>
<protein>
    <submittedName>
        <fullName evidence="1">Uncharacterized protein</fullName>
    </submittedName>
</protein>
<dbReference type="Proteomes" id="UP000572407">
    <property type="component" value="Unassembled WGS sequence"/>
</dbReference>